<dbReference type="AlphaFoldDB" id="A0A0D3IUX9"/>
<dbReference type="GO" id="GO:0006487">
    <property type="term" value="P:protein N-linked glycosylation"/>
    <property type="evidence" value="ECO:0007669"/>
    <property type="project" value="TreeGrafter"/>
</dbReference>
<keyword evidence="2" id="KW-0808">Transferase</keyword>
<dbReference type="GO" id="GO:0016757">
    <property type="term" value="F:glycosyltransferase activity"/>
    <property type="evidence" value="ECO:0007669"/>
    <property type="project" value="UniProtKB-KW"/>
</dbReference>
<reference evidence="4" key="2">
    <citation type="submission" date="2024-10" db="UniProtKB">
        <authorList>
            <consortium name="EnsemblProtists"/>
        </authorList>
    </citation>
    <scope>IDENTIFICATION</scope>
</reference>
<dbReference type="PANTHER" id="PTHR31306:SF4">
    <property type="entry name" value="ALPHA-1,2-GALACTOSYLTRANSFERASE"/>
    <property type="match status" value="1"/>
</dbReference>
<keyword evidence="1" id="KW-0328">Glycosyltransferase</keyword>
<dbReference type="GO" id="GO:0000139">
    <property type="term" value="C:Golgi membrane"/>
    <property type="evidence" value="ECO:0007669"/>
    <property type="project" value="TreeGrafter"/>
</dbReference>
<name>A0A0D3IUX9_EMIH1</name>
<evidence type="ECO:0000313" key="4">
    <source>
        <dbReference type="EnsemblProtists" id="EOD15064"/>
    </source>
</evidence>
<sequence>MRHLRALHPEPSPSTPHSTHLHEASLLPKRSIPLAYSKLPALVQAHAQSTATWLWWVDCDTAILDERRPLSDVLAAALTAAAESGDTANGVASDDGGRRWRPAIAAGTRAAATPELLIAYEPWGVDSRIEEPEEPSPKRSIHELLRKRRGAVAAAQARLGHPINTGSFFLRRGPWAEALLRRWWAACNETIRIGHRRAAPLWDQSALQRLPDFAPPPLGHTGPYHVGAGGAGVALPHAPFNEQLCASAASPPSLLCSPPHGSNGCARPAPFLLHLSRGRSSLGRCSPDWVQGIPPEYKSWLREAAAPAGLGFAALRLACCNKFPLRGQLARRVEGALGVQDSEVWARVGAAV</sequence>
<dbReference type="EnsemblProtists" id="EOD15064">
    <property type="protein sequence ID" value="EOD15064"/>
    <property type="gene ID" value="EMIHUDRAFT_459396"/>
</dbReference>
<evidence type="ECO:0000256" key="3">
    <source>
        <dbReference type="SAM" id="MobiDB-lite"/>
    </source>
</evidence>
<dbReference type="HOGENOM" id="CLU_788933_0_0_1"/>
<keyword evidence="5" id="KW-1185">Reference proteome</keyword>
<dbReference type="PaxDb" id="2903-EOD15064"/>
<reference evidence="5" key="1">
    <citation type="journal article" date="2013" name="Nature">
        <title>Pan genome of the phytoplankton Emiliania underpins its global distribution.</title>
        <authorList>
            <person name="Read B.A."/>
            <person name="Kegel J."/>
            <person name="Klute M.J."/>
            <person name="Kuo A."/>
            <person name="Lefebvre S.C."/>
            <person name="Maumus F."/>
            <person name="Mayer C."/>
            <person name="Miller J."/>
            <person name="Monier A."/>
            <person name="Salamov A."/>
            <person name="Young J."/>
            <person name="Aguilar M."/>
            <person name="Claverie J.M."/>
            <person name="Frickenhaus S."/>
            <person name="Gonzalez K."/>
            <person name="Herman E.K."/>
            <person name="Lin Y.C."/>
            <person name="Napier J."/>
            <person name="Ogata H."/>
            <person name="Sarno A.F."/>
            <person name="Shmutz J."/>
            <person name="Schroeder D."/>
            <person name="de Vargas C."/>
            <person name="Verret F."/>
            <person name="von Dassow P."/>
            <person name="Valentin K."/>
            <person name="Van de Peer Y."/>
            <person name="Wheeler G."/>
            <person name="Dacks J.B."/>
            <person name="Delwiche C.F."/>
            <person name="Dyhrman S.T."/>
            <person name="Glockner G."/>
            <person name="John U."/>
            <person name="Richards T."/>
            <person name="Worden A.Z."/>
            <person name="Zhang X."/>
            <person name="Grigoriev I.V."/>
            <person name="Allen A.E."/>
            <person name="Bidle K."/>
            <person name="Borodovsky M."/>
            <person name="Bowler C."/>
            <person name="Brownlee C."/>
            <person name="Cock J.M."/>
            <person name="Elias M."/>
            <person name="Gladyshev V.N."/>
            <person name="Groth M."/>
            <person name="Guda C."/>
            <person name="Hadaegh A."/>
            <person name="Iglesias-Rodriguez M.D."/>
            <person name="Jenkins J."/>
            <person name="Jones B.M."/>
            <person name="Lawson T."/>
            <person name="Leese F."/>
            <person name="Lindquist E."/>
            <person name="Lobanov A."/>
            <person name="Lomsadze A."/>
            <person name="Malik S.B."/>
            <person name="Marsh M.E."/>
            <person name="Mackinder L."/>
            <person name="Mock T."/>
            <person name="Mueller-Roeber B."/>
            <person name="Pagarete A."/>
            <person name="Parker M."/>
            <person name="Probert I."/>
            <person name="Quesneville H."/>
            <person name="Raines C."/>
            <person name="Rensing S.A."/>
            <person name="Riano-Pachon D.M."/>
            <person name="Richier S."/>
            <person name="Rokitta S."/>
            <person name="Shiraiwa Y."/>
            <person name="Soanes D.M."/>
            <person name="van der Giezen M."/>
            <person name="Wahlund T.M."/>
            <person name="Williams B."/>
            <person name="Wilson W."/>
            <person name="Wolfe G."/>
            <person name="Wurch L.L."/>
        </authorList>
    </citation>
    <scope>NUCLEOTIDE SEQUENCE</scope>
</reference>
<proteinExistence type="predicted"/>
<dbReference type="RefSeq" id="XP_005767493.1">
    <property type="nucleotide sequence ID" value="XM_005767436.1"/>
</dbReference>
<protein>
    <submittedName>
        <fullName evidence="4">Uncharacterized protein</fullName>
    </submittedName>
</protein>
<dbReference type="GeneID" id="17261211"/>
<feature type="region of interest" description="Disordered" evidence="3">
    <location>
        <begin position="1"/>
        <end position="22"/>
    </location>
</feature>
<dbReference type="Proteomes" id="UP000013827">
    <property type="component" value="Unassembled WGS sequence"/>
</dbReference>
<evidence type="ECO:0000256" key="1">
    <source>
        <dbReference type="ARBA" id="ARBA00022676"/>
    </source>
</evidence>
<evidence type="ECO:0000256" key="2">
    <source>
        <dbReference type="ARBA" id="ARBA00022679"/>
    </source>
</evidence>
<dbReference type="InterPro" id="IPR008630">
    <property type="entry name" value="Glyco_trans_34"/>
</dbReference>
<organism evidence="4 5">
    <name type="scientific">Emiliania huxleyi (strain CCMP1516)</name>
    <dbReference type="NCBI Taxonomy" id="280463"/>
    <lineage>
        <taxon>Eukaryota</taxon>
        <taxon>Haptista</taxon>
        <taxon>Haptophyta</taxon>
        <taxon>Prymnesiophyceae</taxon>
        <taxon>Isochrysidales</taxon>
        <taxon>Noelaerhabdaceae</taxon>
        <taxon>Emiliania</taxon>
    </lineage>
</organism>
<dbReference type="PANTHER" id="PTHR31306">
    <property type="entry name" value="ALPHA-1,6-MANNOSYLTRANSFERASE MNN11-RELATED"/>
    <property type="match status" value="1"/>
</dbReference>
<dbReference type="KEGG" id="ehx:EMIHUDRAFT_459396"/>
<evidence type="ECO:0000313" key="5">
    <source>
        <dbReference type="Proteomes" id="UP000013827"/>
    </source>
</evidence>
<accession>A0A0D3IUX9</accession>